<proteinExistence type="predicted"/>
<organism evidence="1 2">
    <name type="scientific">Pacificitalea manganoxidans</name>
    <dbReference type="NCBI Taxonomy" id="1411902"/>
    <lineage>
        <taxon>Bacteria</taxon>
        <taxon>Pseudomonadati</taxon>
        <taxon>Pseudomonadota</taxon>
        <taxon>Alphaproteobacteria</taxon>
        <taxon>Rhodobacterales</taxon>
        <taxon>Paracoccaceae</taxon>
        <taxon>Pacificitalea</taxon>
    </lineage>
</organism>
<dbReference type="RefSeq" id="WP_097372647.1">
    <property type="nucleotide sequence ID" value="NZ_CP021404.1"/>
</dbReference>
<sequence>MFTYFKHLQHNAAKKREQRDTRDPADWMARNPLAPASPRAQMSVRFMTPLIGRDKSNDWQTVCRWVQLTGESLLRQTDPNWDWVICGQDRPESLPDDPRVTFVPFPFPTGGAISDKNRKKRMAIRHMAHQPPRDGYLFMLDADDICHPALVEYILGDNNGHGYYLPHGWMADVAARKLMPLGQPAQGYSSAQPFFKTCGSSAAVRFDTRRGPSGAGPAHERGRHAQLVENVARYGLTLQPVPFDAMIYCFNHGDNTQALRGATESRVARIAENAVHADMQADILTRFGLTDTPEF</sequence>
<dbReference type="CDD" id="cd00761">
    <property type="entry name" value="Glyco_tranf_GTA_type"/>
    <property type="match status" value="1"/>
</dbReference>
<protein>
    <recommendedName>
        <fullName evidence="3">Glycosyl transferase family 2</fullName>
    </recommendedName>
</protein>
<evidence type="ECO:0000313" key="1">
    <source>
        <dbReference type="EMBL" id="ATI41095.1"/>
    </source>
</evidence>
<dbReference type="OrthoDB" id="7820774at2"/>
<name>A0A291LXC7_9RHOB</name>
<accession>A0A291LXC7</accession>
<evidence type="ECO:0000313" key="2">
    <source>
        <dbReference type="Proteomes" id="UP000219050"/>
    </source>
</evidence>
<dbReference type="SUPFAM" id="SSF53448">
    <property type="entry name" value="Nucleotide-diphospho-sugar transferases"/>
    <property type="match status" value="1"/>
</dbReference>
<dbReference type="EMBL" id="CP021404">
    <property type="protein sequence ID" value="ATI41095.1"/>
    <property type="molecule type" value="Genomic_DNA"/>
</dbReference>
<gene>
    <name evidence="1" type="ORF">CBW24_03140</name>
</gene>
<dbReference type="Proteomes" id="UP000219050">
    <property type="component" value="Chromosome"/>
</dbReference>
<evidence type="ECO:0008006" key="3">
    <source>
        <dbReference type="Google" id="ProtNLM"/>
    </source>
</evidence>
<keyword evidence="2" id="KW-1185">Reference proteome</keyword>
<dbReference type="KEGG" id="cmag:CBW24_03140"/>
<dbReference type="InterPro" id="IPR029044">
    <property type="entry name" value="Nucleotide-diphossugar_trans"/>
</dbReference>
<dbReference type="AlphaFoldDB" id="A0A291LXC7"/>
<reference evidence="1 2" key="1">
    <citation type="submission" date="2017-05" db="EMBL/GenBank/DDBJ databases">
        <title>Comparative genomic and metabolic analysis of manganese-oxidizing mechanisms in Celeribater manganoxidans DY25T: its adaption to the environment of polymetallic nodule.</title>
        <authorList>
            <person name="Wang X."/>
        </authorList>
    </citation>
    <scope>NUCLEOTIDE SEQUENCE [LARGE SCALE GENOMIC DNA]</scope>
    <source>
        <strain evidence="1 2">DY25</strain>
    </source>
</reference>